<organism evidence="2 3">
    <name type="scientific">Aspergillus thermomutatus</name>
    <name type="common">Neosartorya pseudofischeri</name>
    <dbReference type="NCBI Taxonomy" id="41047"/>
    <lineage>
        <taxon>Eukaryota</taxon>
        <taxon>Fungi</taxon>
        <taxon>Dikarya</taxon>
        <taxon>Ascomycota</taxon>
        <taxon>Pezizomycotina</taxon>
        <taxon>Eurotiomycetes</taxon>
        <taxon>Eurotiomycetidae</taxon>
        <taxon>Eurotiales</taxon>
        <taxon>Aspergillaceae</taxon>
        <taxon>Aspergillus</taxon>
        <taxon>Aspergillus subgen. Fumigati</taxon>
    </lineage>
</organism>
<dbReference type="GeneID" id="38124018"/>
<feature type="compositionally biased region" description="Polar residues" evidence="1">
    <location>
        <begin position="155"/>
        <end position="179"/>
    </location>
</feature>
<keyword evidence="3" id="KW-1185">Reference proteome</keyword>
<reference evidence="2" key="1">
    <citation type="submission" date="2018-08" db="EMBL/GenBank/DDBJ databases">
        <title>Draft genome sequence of azole-resistant Aspergillus thermomutatus (Neosartorya pseudofischeri) strain HMR AF 39, isolated from a human nasal aspirate.</title>
        <authorList>
            <person name="Parent-Michaud M."/>
            <person name="Dufresne P.J."/>
            <person name="Fournier E."/>
            <person name="Martineau C."/>
            <person name="Moreira S."/>
            <person name="Perkins V."/>
            <person name="De Repentigny L."/>
            <person name="Dufresne S.F."/>
        </authorList>
    </citation>
    <scope>NUCLEOTIDE SEQUENCE [LARGE SCALE GENOMIC DNA]</scope>
    <source>
        <strain evidence="2">HMR AF 39</strain>
    </source>
</reference>
<feature type="region of interest" description="Disordered" evidence="1">
    <location>
        <begin position="203"/>
        <end position="250"/>
    </location>
</feature>
<evidence type="ECO:0000313" key="2">
    <source>
        <dbReference type="EMBL" id="RHZ43617.1"/>
    </source>
</evidence>
<proteinExistence type="predicted"/>
<comment type="caution">
    <text evidence="2">The sequence shown here is derived from an EMBL/GenBank/DDBJ whole genome shotgun (WGS) entry which is preliminary data.</text>
</comment>
<gene>
    <name evidence="2" type="ORF">CDV56_102044</name>
</gene>
<feature type="compositionally biased region" description="Basic and acidic residues" evidence="1">
    <location>
        <begin position="238"/>
        <end position="250"/>
    </location>
</feature>
<name>A0A397FYL4_ASPTH</name>
<dbReference type="RefSeq" id="XP_026609893.1">
    <property type="nucleotide sequence ID" value="XM_026755663.1"/>
</dbReference>
<accession>A0A397FYL4</accession>
<dbReference type="OrthoDB" id="4503510at2759"/>
<feature type="region of interest" description="Disordered" evidence="1">
    <location>
        <begin position="155"/>
        <end position="186"/>
    </location>
</feature>
<evidence type="ECO:0000313" key="3">
    <source>
        <dbReference type="Proteomes" id="UP000215305"/>
    </source>
</evidence>
<dbReference type="AlphaFoldDB" id="A0A397FYL4"/>
<feature type="region of interest" description="Disordered" evidence="1">
    <location>
        <begin position="1"/>
        <end position="29"/>
    </location>
</feature>
<dbReference type="VEuPathDB" id="FungiDB:CDV56_102044"/>
<dbReference type="EMBL" id="NKHU02000396">
    <property type="protein sequence ID" value="RHZ43617.1"/>
    <property type="molecule type" value="Genomic_DNA"/>
</dbReference>
<protein>
    <submittedName>
        <fullName evidence="2">Uncharacterized protein</fullName>
    </submittedName>
</protein>
<evidence type="ECO:0000256" key="1">
    <source>
        <dbReference type="SAM" id="MobiDB-lite"/>
    </source>
</evidence>
<feature type="compositionally biased region" description="Low complexity" evidence="1">
    <location>
        <begin position="220"/>
        <end position="232"/>
    </location>
</feature>
<dbReference type="Proteomes" id="UP000215305">
    <property type="component" value="Unassembled WGS sequence"/>
</dbReference>
<sequence length="359" mass="40153">MSDYIDYLSMQENNDDTAPLSSDENDMANKKKFEVPTVAQQEKAYVIDSDKFPNILYKPPPEGPLDWQILIPELPTIHLVDKPLKVSTASALNQPTISEQKTVNNQKLIVYRYDASSDNNTNNVYETTSSTYRQLFNGGPPIPITARDSFMVESSIQGASVQDRSQTAPTQDTRPSFENTTRKESLPHQRVYSYPAYSRGHEPESFPVAFNSSDTHCRQPKSTPTTTKQPTAQRKRFHNDAKGKDSGKDGDTWIDITKRLIADGARADKEHQDLVDATLAYKAVVDKRLTDLTSAVSGLDSAMQQLASYTPFANIIRTVESIMEDHNDDPDGVQEVTKELHDTLDKIAFSQTINPFESA</sequence>